<comment type="similarity">
    <text evidence="6">Belongs to the SKP1 family.</text>
</comment>
<dbReference type="PROSITE" id="PS50835">
    <property type="entry name" value="IG_LIKE"/>
    <property type="match status" value="1"/>
</dbReference>
<dbReference type="InterPro" id="IPR013783">
    <property type="entry name" value="Ig-like_fold"/>
</dbReference>
<dbReference type="FunFam" id="3.30.500.10:FF:000002">
    <property type="entry name" value="Antigen-presenting glycoprotein CD1d1"/>
    <property type="match status" value="1"/>
</dbReference>
<evidence type="ECO:0000256" key="1">
    <source>
        <dbReference type="ARBA" id="ARBA00004141"/>
    </source>
</evidence>
<evidence type="ECO:0000313" key="25">
    <source>
        <dbReference type="EMBL" id="MXQ94191.1"/>
    </source>
</evidence>
<dbReference type="Proteomes" id="UP000322234">
    <property type="component" value="Unassembled WGS sequence"/>
</dbReference>
<evidence type="ECO:0000256" key="9">
    <source>
        <dbReference type="ARBA" id="ARBA00022692"/>
    </source>
</evidence>
<dbReference type="InterPro" id="IPR016073">
    <property type="entry name" value="Skp1_comp_POZ"/>
</dbReference>
<dbReference type="PRINTS" id="PR00245">
    <property type="entry name" value="OLFACTORYR"/>
</dbReference>
<dbReference type="GO" id="GO:0006511">
    <property type="term" value="P:ubiquitin-dependent protein catabolic process"/>
    <property type="evidence" value="ECO:0007669"/>
    <property type="project" value="InterPro"/>
</dbReference>
<comment type="pathway">
    <text evidence="5">Protein modification; protein ubiquitination.</text>
</comment>
<keyword evidence="10" id="KW-0967">Endosome</keyword>
<feature type="transmembrane region" description="Helical" evidence="21">
    <location>
        <begin position="557"/>
        <end position="576"/>
    </location>
</feature>
<dbReference type="GO" id="GO:0005886">
    <property type="term" value="C:plasma membrane"/>
    <property type="evidence" value="ECO:0007669"/>
    <property type="project" value="UniProtKB-SubCell"/>
</dbReference>
<dbReference type="Pfam" id="PF03931">
    <property type="entry name" value="Skp1_POZ"/>
    <property type="match status" value="1"/>
</dbReference>
<feature type="domain" description="G-protein coupled receptors family 1 profile" evidence="23">
    <location>
        <begin position="505"/>
        <end position="605"/>
    </location>
</feature>
<keyword evidence="16" id="KW-0807">Transducer</keyword>
<evidence type="ECO:0000256" key="17">
    <source>
        <dbReference type="ARBA" id="ARBA00023228"/>
    </source>
</evidence>
<dbReference type="SUPFAM" id="SSF54452">
    <property type="entry name" value="MHC antigen-recognition domain"/>
    <property type="match status" value="1"/>
</dbReference>
<dbReference type="Gene3D" id="3.30.710.10">
    <property type="entry name" value="Potassium Channel Kv1.1, Chain A"/>
    <property type="match status" value="1"/>
</dbReference>
<evidence type="ECO:0000256" key="18">
    <source>
        <dbReference type="ARBA" id="ARBA00023319"/>
    </source>
</evidence>
<evidence type="ECO:0000256" key="8">
    <source>
        <dbReference type="ARBA" id="ARBA00022475"/>
    </source>
</evidence>
<evidence type="ECO:0000256" key="6">
    <source>
        <dbReference type="ARBA" id="ARBA00009993"/>
    </source>
</evidence>
<evidence type="ECO:0000256" key="7">
    <source>
        <dbReference type="ARBA" id="ARBA00014544"/>
    </source>
</evidence>
<dbReference type="SUPFAM" id="SSF81321">
    <property type="entry name" value="Family A G protein-coupled receptor-like"/>
    <property type="match status" value="1"/>
</dbReference>
<dbReference type="InterPro" id="IPR003597">
    <property type="entry name" value="Ig_C1-set"/>
</dbReference>
<dbReference type="GO" id="GO:0005765">
    <property type="term" value="C:lysosomal membrane"/>
    <property type="evidence" value="ECO:0007669"/>
    <property type="project" value="UniProtKB-SubCell"/>
</dbReference>
<dbReference type="SUPFAM" id="SSF54695">
    <property type="entry name" value="POZ domain"/>
    <property type="match status" value="1"/>
</dbReference>
<protein>
    <recommendedName>
        <fullName evidence="7">S-phase kinase-associated protein 1</fullName>
    </recommendedName>
    <alternativeName>
        <fullName evidence="20">Cyclin-A/CDK2-associated protein p19</fullName>
    </alternativeName>
    <alternativeName>
        <fullName evidence="19">p19skp1</fullName>
    </alternativeName>
</protein>
<comment type="subcellular location">
    <subcellularLocation>
        <location evidence="2">Cell membrane</location>
        <topology evidence="2">Single-pass type I membrane protein</topology>
    </subcellularLocation>
    <subcellularLocation>
        <location evidence="3">Endosome membrane</location>
    </subcellularLocation>
    <subcellularLocation>
        <location evidence="4">Lysosome membrane</location>
    </subcellularLocation>
    <subcellularLocation>
        <location evidence="1">Membrane</location>
        <topology evidence="1">Multi-pass membrane protein</topology>
    </subcellularLocation>
</comment>
<dbReference type="InterPro" id="IPR007110">
    <property type="entry name" value="Ig-like_dom"/>
</dbReference>
<keyword evidence="14 21" id="KW-0472">Membrane</keyword>
<dbReference type="InterPro" id="IPR017452">
    <property type="entry name" value="GPCR_Rhodpsn_7TM"/>
</dbReference>
<dbReference type="FunFam" id="2.60.40.10:FF:000254">
    <property type="entry name" value="Antigen-presenting glycoprotein CD1d1"/>
    <property type="match status" value="1"/>
</dbReference>
<dbReference type="SMART" id="SM00512">
    <property type="entry name" value="Skp1"/>
    <property type="match status" value="1"/>
</dbReference>
<dbReference type="Pfam" id="PF07654">
    <property type="entry name" value="C1-set"/>
    <property type="match status" value="1"/>
</dbReference>
<keyword evidence="11" id="KW-0833">Ubl conjugation pathway</keyword>
<dbReference type="GO" id="GO:0002376">
    <property type="term" value="P:immune system process"/>
    <property type="evidence" value="ECO:0007669"/>
    <property type="project" value="UniProtKB-KW"/>
</dbReference>
<dbReference type="CDD" id="cd21029">
    <property type="entry name" value="IgC1_CD1"/>
    <property type="match status" value="1"/>
</dbReference>
<evidence type="ECO:0000256" key="2">
    <source>
        <dbReference type="ARBA" id="ARBA00004251"/>
    </source>
</evidence>
<dbReference type="InterPro" id="IPR036179">
    <property type="entry name" value="Ig-like_dom_sf"/>
</dbReference>
<dbReference type="SUPFAM" id="SSF81382">
    <property type="entry name" value="Skp1 dimerisation domain-like"/>
    <property type="match status" value="1"/>
</dbReference>
<dbReference type="PROSITE" id="PS50262">
    <property type="entry name" value="G_PROTEIN_RECEP_F1_2"/>
    <property type="match status" value="1"/>
</dbReference>
<dbReference type="FunFam" id="3.30.710.10:FF:000270">
    <property type="entry name" value="S-phase kinase-associated protein 1"/>
    <property type="match status" value="1"/>
</dbReference>
<evidence type="ECO:0000256" key="14">
    <source>
        <dbReference type="ARBA" id="ARBA00023136"/>
    </source>
</evidence>
<dbReference type="CDD" id="cd18322">
    <property type="entry name" value="BTB_POZ_SKP1"/>
    <property type="match status" value="1"/>
</dbReference>
<evidence type="ECO:0000259" key="24">
    <source>
        <dbReference type="PROSITE" id="PS50835"/>
    </source>
</evidence>
<keyword evidence="22" id="KW-0732">Signal</keyword>
<keyword evidence="18" id="KW-0393">Immunoglobulin domain</keyword>
<feature type="domain" description="Ig-like" evidence="24">
    <location>
        <begin position="185"/>
        <end position="280"/>
    </location>
</feature>
<dbReference type="Pfam" id="PF16497">
    <property type="entry name" value="MHC_I_3"/>
    <property type="match status" value="1"/>
</dbReference>
<evidence type="ECO:0000256" key="20">
    <source>
        <dbReference type="ARBA" id="ARBA00033452"/>
    </source>
</evidence>
<keyword evidence="15" id="KW-0325">Glycoprotein</keyword>
<feature type="transmembrane region" description="Helical" evidence="21">
    <location>
        <begin position="512"/>
        <end position="536"/>
    </location>
</feature>
<reference evidence="25" key="1">
    <citation type="submission" date="2019-10" db="EMBL/GenBank/DDBJ databases">
        <title>The sequence and de novo assembly of the wild yak genome.</title>
        <authorList>
            <person name="Liu Y."/>
        </authorList>
    </citation>
    <scope>NUCLEOTIDE SEQUENCE [LARGE SCALE GENOMIC DNA]</scope>
    <source>
        <strain evidence="25">WY2019</strain>
    </source>
</reference>
<dbReference type="Pfam" id="PF13853">
    <property type="entry name" value="7tm_4"/>
    <property type="match status" value="1"/>
</dbReference>
<comment type="caution">
    <text evidence="25">The sequence shown here is derived from an EMBL/GenBank/DDBJ whole genome shotgun (WGS) entry which is preliminary data.</text>
</comment>
<evidence type="ECO:0000256" key="22">
    <source>
        <dbReference type="SAM" id="SignalP"/>
    </source>
</evidence>
<keyword evidence="9 21" id="KW-0812">Transmembrane</keyword>
<feature type="signal peptide" evidence="22">
    <location>
        <begin position="1"/>
        <end position="18"/>
    </location>
</feature>
<dbReference type="InterPro" id="IPR036296">
    <property type="entry name" value="SKP1-like_dim_sf"/>
</dbReference>
<evidence type="ECO:0000256" key="5">
    <source>
        <dbReference type="ARBA" id="ARBA00004906"/>
    </source>
</evidence>
<evidence type="ECO:0000259" key="23">
    <source>
        <dbReference type="PROSITE" id="PS50262"/>
    </source>
</evidence>
<dbReference type="GO" id="GO:0007186">
    <property type="term" value="P:G protein-coupled receptor signaling pathway"/>
    <property type="evidence" value="ECO:0007669"/>
    <property type="project" value="InterPro"/>
</dbReference>
<dbReference type="InterPro" id="IPR001232">
    <property type="entry name" value="SKP1-like"/>
</dbReference>
<evidence type="ECO:0000256" key="15">
    <source>
        <dbReference type="ARBA" id="ARBA00023180"/>
    </source>
</evidence>
<accession>A0A6B0RY84</accession>
<dbReference type="InterPro" id="IPR000725">
    <property type="entry name" value="Olfact_rcpt"/>
</dbReference>
<keyword evidence="17" id="KW-0458">Lysosome</keyword>
<dbReference type="PANTHER" id="PTHR11165">
    <property type="entry name" value="SKP1"/>
    <property type="match status" value="1"/>
</dbReference>
<evidence type="ECO:0000313" key="26">
    <source>
        <dbReference type="Proteomes" id="UP000322234"/>
    </source>
</evidence>
<evidence type="ECO:0000256" key="19">
    <source>
        <dbReference type="ARBA" id="ARBA00033118"/>
    </source>
</evidence>
<dbReference type="Gene3D" id="2.60.40.10">
    <property type="entry name" value="Immunoglobulins"/>
    <property type="match status" value="1"/>
</dbReference>
<dbReference type="GO" id="GO:0004984">
    <property type="term" value="F:olfactory receptor activity"/>
    <property type="evidence" value="ECO:0007669"/>
    <property type="project" value="InterPro"/>
</dbReference>
<dbReference type="GO" id="GO:0010008">
    <property type="term" value="C:endosome membrane"/>
    <property type="evidence" value="ECO:0007669"/>
    <property type="project" value="UniProtKB-SubCell"/>
</dbReference>
<dbReference type="InterPro" id="IPR037055">
    <property type="entry name" value="MHC_I-like_Ag-recog_sf"/>
</dbReference>
<gene>
    <name evidence="25" type="ORF">E5288_WYG010402</name>
</gene>
<evidence type="ECO:0000256" key="10">
    <source>
        <dbReference type="ARBA" id="ARBA00022753"/>
    </source>
</evidence>
<dbReference type="Gene3D" id="3.30.500.10">
    <property type="entry name" value="MHC class I-like antigen recognition-like"/>
    <property type="match status" value="1"/>
</dbReference>
<evidence type="ECO:0000256" key="11">
    <source>
        <dbReference type="ARBA" id="ARBA00022786"/>
    </source>
</evidence>
<dbReference type="InterPro" id="IPR016072">
    <property type="entry name" value="Skp1_comp_dimer"/>
</dbReference>
<dbReference type="InterPro" id="IPR011333">
    <property type="entry name" value="SKP1/BTB/POZ_sf"/>
</dbReference>
<keyword evidence="13 21" id="KW-1133">Transmembrane helix</keyword>
<dbReference type="Gene3D" id="1.20.1070.10">
    <property type="entry name" value="Rhodopsin 7-helix transmembrane proteins"/>
    <property type="match status" value="1"/>
</dbReference>
<evidence type="ECO:0000256" key="21">
    <source>
        <dbReference type="SAM" id="Phobius"/>
    </source>
</evidence>
<dbReference type="InterPro" id="IPR011162">
    <property type="entry name" value="MHC_I/II-like_Ag-recog"/>
</dbReference>
<dbReference type="InterPro" id="IPR011161">
    <property type="entry name" value="MHC_I-like_Ag-recog"/>
</dbReference>
<proteinExistence type="inferred from homology"/>
<keyword evidence="8" id="KW-1003">Cell membrane</keyword>
<feature type="chain" id="PRO_5025620696" description="S-phase kinase-associated protein 1" evidence="22">
    <location>
        <begin position="19"/>
        <end position="630"/>
    </location>
</feature>
<dbReference type="InterPro" id="IPR016897">
    <property type="entry name" value="SKP1"/>
</dbReference>
<organism evidence="25 26">
    <name type="scientific">Bos mutus</name>
    <name type="common">wild yak</name>
    <dbReference type="NCBI Taxonomy" id="72004"/>
    <lineage>
        <taxon>Eukaryota</taxon>
        <taxon>Metazoa</taxon>
        <taxon>Chordata</taxon>
        <taxon>Craniata</taxon>
        <taxon>Vertebrata</taxon>
        <taxon>Euteleostomi</taxon>
        <taxon>Mammalia</taxon>
        <taxon>Eutheria</taxon>
        <taxon>Laurasiatheria</taxon>
        <taxon>Artiodactyla</taxon>
        <taxon>Ruminantia</taxon>
        <taxon>Pecora</taxon>
        <taxon>Bovidae</taxon>
        <taxon>Bovinae</taxon>
        <taxon>Bos</taxon>
    </lineage>
</organism>
<keyword evidence="26" id="KW-1185">Reference proteome</keyword>
<evidence type="ECO:0000256" key="13">
    <source>
        <dbReference type="ARBA" id="ARBA00022989"/>
    </source>
</evidence>
<feature type="transmembrane region" description="Helical" evidence="21">
    <location>
        <begin position="588"/>
        <end position="607"/>
    </location>
</feature>
<sequence length="630" mass="70943">MLFLQIALLMSLLPCGDSENDFQEPITFKIIRISSFYSQFFAQNLGSAWLDELQTHAWDNNSDRVIYLRPWSKGNFSNEELMDVENVLHTFFIRLGQVLHNHASQWQLEYPFELQIAGGCEMHIRDASVGFVRIGYQGSDFLSFQKDVWVPSPEGGISAQFVCTLFNLYRGTQEIIHKLLSDTCPRFLLSLLDAGKAYLQRQVRPEAWLSPGPSPGPGQLMLVCHVSGFYPKPIWVMWMRGEQEQQGTQRSDVLPNADGTWYLRVSLDVEASEASGLSCRHNMGLMDGPLASVSENGIAFGVRLSLRPAISLRPTTMLSIKLQSSDGEIFEVDVEIAKQSVTIKTMLEDLVMDDEGDDDPVPLPNVNAAILKKVIQWCTHHKDDPPPPEDDENKEKRTDDIPVWDQEFLKVDQGTLFELILAANYLDIKGLLDVTCKTVANMIKGKTPEEIRKTFNIKNDFTEEEEAQKGEYEVNIFCQFEYKNLAISKINHYFCGISPVICLVCTDSYNELIIFIGGVLAFMVPMTFICISYGFIVHTILRIPSVEGKRKAFSTCASHLTVVIAHYGCASFVYLGLSSKYSSSKDRLVTVTYTVAAPLLNPLVSSLRKKDVQMAIRKVIGRRGFYSEAL</sequence>
<dbReference type="SMART" id="SM00407">
    <property type="entry name" value="IGc1"/>
    <property type="match status" value="1"/>
</dbReference>
<dbReference type="EMBL" id="VBQZ03000106">
    <property type="protein sequence ID" value="MXQ94191.1"/>
    <property type="molecule type" value="Genomic_DNA"/>
</dbReference>
<keyword evidence="12" id="KW-0391">Immunity</keyword>
<dbReference type="SUPFAM" id="SSF48726">
    <property type="entry name" value="Immunoglobulin"/>
    <property type="match status" value="1"/>
</dbReference>
<evidence type="ECO:0000256" key="4">
    <source>
        <dbReference type="ARBA" id="ARBA00004656"/>
    </source>
</evidence>
<dbReference type="Pfam" id="PF01466">
    <property type="entry name" value="Skp1"/>
    <property type="match status" value="1"/>
</dbReference>
<evidence type="ECO:0000256" key="12">
    <source>
        <dbReference type="ARBA" id="ARBA00022859"/>
    </source>
</evidence>
<name>A0A6B0RY84_9CETA</name>
<evidence type="ECO:0000256" key="16">
    <source>
        <dbReference type="ARBA" id="ARBA00023224"/>
    </source>
</evidence>
<evidence type="ECO:0000256" key="3">
    <source>
        <dbReference type="ARBA" id="ARBA00004608"/>
    </source>
</evidence>
<dbReference type="AlphaFoldDB" id="A0A6B0RY84"/>